<dbReference type="PROSITE" id="PS50123">
    <property type="entry name" value="CHER"/>
    <property type="match status" value="1"/>
</dbReference>
<dbReference type="Pfam" id="PF01739">
    <property type="entry name" value="CheR"/>
    <property type="match status" value="1"/>
</dbReference>
<dbReference type="EC" id="2.1.1.80" evidence="2"/>
<evidence type="ECO:0000313" key="7">
    <source>
        <dbReference type="EMBL" id="KKN26595.1"/>
    </source>
</evidence>
<dbReference type="Gene3D" id="3.40.50.150">
    <property type="entry name" value="Vaccinia Virus protein VP39"/>
    <property type="match status" value="1"/>
</dbReference>
<dbReference type="EMBL" id="LAZR01002707">
    <property type="protein sequence ID" value="KKN26595.1"/>
    <property type="molecule type" value="Genomic_DNA"/>
</dbReference>
<gene>
    <name evidence="7" type="ORF">LCGC14_0873130</name>
</gene>
<dbReference type="InterPro" id="IPR022642">
    <property type="entry name" value="CheR_C"/>
</dbReference>
<evidence type="ECO:0000256" key="1">
    <source>
        <dbReference type="ARBA" id="ARBA00001541"/>
    </source>
</evidence>
<dbReference type="GO" id="GO:0008983">
    <property type="term" value="F:protein-glutamate O-methyltransferase activity"/>
    <property type="evidence" value="ECO:0007669"/>
    <property type="project" value="UniProtKB-EC"/>
</dbReference>
<dbReference type="InterPro" id="IPR000780">
    <property type="entry name" value="CheR_MeTrfase"/>
</dbReference>
<dbReference type="InterPro" id="IPR022641">
    <property type="entry name" value="CheR_N"/>
</dbReference>
<dbReference type="PANTHER" id="PTHR24422:SF19">
    <property type="entry name" value="CHEMOTAXIS PROTEIN METHYLTRANSFERASE"/>
    <property type="match status" value="1"/>
</dbReference>
<dbReference type="GO" id="GO:0032259">
    <property type="term" value="P:methylation"/>
    <property type="evidence" value="ECO:0007669"/>
    <property type="project" value="UniProtKB-KW"/>
</dbReference>
<keyword evidence="5" id="KW-0949">S-adenosyl-L-methionine</keyword>
<evidence type="ECO:0000256" key="5">
    <source>
        <dbReference type="ARBA" id="ARBA00022691"/>
    </source>
</evidence>
<dbReference type="PANTHER" id="PTHR24422">
    <property type="entry name" value="CHEMOTAXIS PROTEIN METHYLTRANSFERASE"/>
    <property type="match status" value="1"/>
</dbReference>
<dbReference type="Gene3D" id="1.10.155.10">
    <property type="entry name" value="Chemotaxis receptor methyltransferase CheR, N-terminal domain"/>
    <property type="match status" value="1"/>
</dbReference>
<dbReference type="AlphaFoldDB" id="A0A0F9P427"/>
<evidence type="ECO:0000259" key="6">
    <source>
        <dbReference type="PROSITE" id="PS50123"/>
    </source>
</evidence>
<comment type="catalytic activity">
    <reaction evidence="1">
        <text>L-glutamyl-[protein] + S-adenosyl-L-methionine = [protein]-L-glutamate 5-O-methyl ester + S-adenosyl-L-homocysteine</text>
        <dbReference type="Rhea" id="RHEA:24452"/>
        <dbReference type="Rhea" id="RHEA-COMP:10208"/>
        <dbReference type="Rhea" id="RHEA-COMP:10311"/>
        <dbReference type="ChEBI" id="CHEBI:29973"/>
        <dbReference type="ChEBI" id="CHEBI:57856"/>
        <dbReference type="ChEBI" id="CHEBI:59789"/>
        <dbReference type="ChEBI" id="CHEBI:82795"/>
        <dbReference type="EC" id="2.1.1.80"/>
    </reaction>
</comment>
<dbReference type="InterPro" id="IPR050903">
    <property type="entry name" value="Bact_Chemotaxis_MeTrfase"/>
</dbReference>
<reference evidence="7" key="1">
    <citation type="journal article" date="2015" name="Nature">
        <title>Complex archaea that bridge the gap between prokaryotes and eukaryotes.</title>
        <authorList>
            <person name="Spang A."/>
            <person name="Saw J.H."/>
            <person name="Jorgensen S.L."/>
            <person name="Zaremba-Niedzwiedzka K."/>
            <person name="Martijn J."/>
            <person name="Lind A.E."/>
            <person name="van Eijk R."/>
            <person name="Schleper C."/>
            <person name="Guy L."/>
            <person name="Ettema T.J."/>
        </authorList>
    </citation>
    <scope>NUCLEOTIDE SEQUENCE</scope>
</reference>
<protein>
    <recommendedName>
        <fullName evidence="2">protein-glutamate O-methyltransferase</fullName>
        <ecNumber evidence="2">2.1.1.80</ecNumber>
    </recommendedName>
</protein>
<keyword evidence="4" id="KW-0808">Transferase</keyword>
<comment type="caution">
    <text evidence="7">The sequence shown here is derived from an EMBL/GenBank/DDBJ whole genome shotgun (WGS) entry which is preliminary data.</text>
</comment>
<dbReference type="SUPFAM" id="SSF47757">
    <property type="entry name" value="Chemotaxis receptor methyltransferase CheR, N-terminal domain"/>
    <property type="match status" value="1"/>
</dbReference>
<feature type="domain" description="CheR-type methyltransferase" evidence="6">
    <location>
        <begin position="5"/>
        <end position="282"/>
    </location>
</feature>
<accession>A0A0F9P427</accession>
<dbReference type="InterPro" id="IPR036804">
    <property type="entry name" value="CheR_N_sf"/>
</dbReference>
<dbReference type="Pfam" id="PF03705">
    <property type="entry name" value="CheR_N"/>
    <property type="match status" value="1"/>
</dbReference>
<dbReference type="PRINTS" id="PR00996">
    <property type="entry name" value="CHERMTFRASE"/>
</dbReference>
<organism evidence="7">
    <name type="scientific">marine sediment metagenome</name>
    <dbReference type="NCBI Taxonomy" id="412755"/>
    <lineage>
        <taxon>unclassified sequences</taxon>
        <taxon>metagenomes</taxon>
        <taxon>ecological metagenomes</taxon>
    </lineage>
</organism>
<proteinExistence type="predicted"/>
<sequence>MEAFSVEHEFDFTDKHFAKIRAFVTAHTGIVLPDTKKDMVYGRLSKHIRQRHQGSFDSFCEAIDNADAEEQDCLINAITTNLTAFFREKHHFDFLKNTVLPELLIKNKQTKRIRIWSAGCSTGEEPYSIAICLYDFFRDKPDWDVKVLASDLDANVVKQGESAVYEAIRVKSLSENELKSWFERGTGKNDGLYRIKSPIRSLITFKRLNLLHEWPVSGPFDVIFCRNVVIYFDKATQSVLFSRFAEKMSSKAYLLIGHSESLFNVSDQFEPLGHTVYQRKES</sequence>
<evidence type="ECO:0000256" key="3">
    <source>
        <dbReference type="ARBA" id="ARBA00022603"/>
    </source>
</evidence>
<evidence type="ECO:0000256" key="2">
    <source>
        <dbReference type="ARBA" id="ARBA00012534"/>
    </source>
</evidence>
<dbReference type="SUPFAM" id="SSF53335">
    <property type="entry name" value="S-adenosyl-L-methionine-dependent methyltransferases"/>
    <property type="match status" value="1"/>
</dbReference>
<dbReference type="InterPro" id="IPR029063">
    <property type="entry name" value="SAM-dependent_MTases_sf"/>
</dbReference>
<name>A0A0F9P427_9ZZZZ</name>
<dbReference type="InterPro" id="IPR026024">
    <property type="entry name" value="Chemotaxis_MeTrfase_CheR"/>
</dbReference>
<dbReference type="SMART" id="SM00138">
    <property type="entry name" value="MeTrc"/>
    <property type="match status" value="1"/>
</dbReference>
<evidence type="ECO:0000256" key="4">
    <source>
        <dbReference type="ARBA" id="ARBA00022679"/>
    </source>
</evidence>
<keyword evidence="3" id="KW-0489">Methyltransferase</keyword>
<dbReference type="PIRSF" id="PIRSF000410">
    <property type="entry name" value="CheR"/>
    <property type="match status" value="1"/>
</dbReference>